<dbReference type="Proteomes" id="UP000218896">
    <property type="component" value="Unassembled WGS sequence"/>
</dbReference>
<dbReference type="SUPFAM" id="SSF51182">
    <property type="entry name" value="RmlC-like cupins"/>
    <property type="match status" value="2"/>
</dbReference>
<dbReference type="AlphaFoldDB" id="A0A2A2FCW5"/>
<dbReference type="RefSeq" id="WP_095616487.1">
    <property type="nucleotide sequence ID" value="NZ_NSKD01000001.1"/>
</dbReference>
<dbReference type="CDD" id="cd20303">
    <property type="entry name" value="cupin_ChrR_1"/>
    <property type="match status" value="1"/>
</dbReference>
<protein>
    <submittedName>
        <fullName evidence="2">Cupin</fullName>
    </submittedName>
</protein>
<dbReference type="EMBL" id="NSKD01000001">
    <property type="protein sequence ID" value="PAU82393.1"/>
    <property type="molecule type" value="Genomic_DNA"/>
</dbReference>
<accession>A0A2A2FCW5</accession>
<dbReference type="InterPro" id="IPR011051">
    <property type="entry name" value="RmlC_Cupin_sf"/>
</dbReference>
<dbReference type="InterPro" id="IPR014710">
    <property type="entry name" value="RmlC-like_jellyroll"/>
</dbReference>
<evidence type="ECO:0000259" key="1">
    <source>
        <dbReference type="Pfam" id="PF12973"/>
    </source>
</evidence>
<dbReference type="Gene3D" id="2.60.120.10">
    <property type="entry name" value="Jelly Rolls"/>
    <property type="match status" value="1"/>
</dbReference>
<organism evidence="2 3">
    <name type="scientific">Halovibrio salipaludis</name>
    <dbReference type="NCBI Taxonomy" id="2032626"/>
    <lineage>
        <taxon>Bacteria</taxon>
        <taxon>Pseudomonadati</taxon>
        <taxon>Pseudomonadota</taxon>
        <taxon>Gammaproteobacteria</taxon>
        <taxon>Oceanospirillales</taxon>
        <taxon>Halomonadaceae</taxon>
        <taxon>Halovibrio</taxon>
    </lineage>
</organism>
<evidence type="ECO:0000313" key="3">
    <source>
        <dbReference type="Proteomes" id="UP000218896"/>
    </source>
</evidence>
<feature type="domain" description="ChrR-like cupin" evidence="1">
    <location>
        <begin position="9"/>
        <end position="111"/>
    </location>
</feature>
<name>A0A2A2FCW5_9GAMM</name>
<dbReference type="InterPro" id="IPR025979">
    <property type="entry name" value="ChrR-like_cupin_dom"/>
</dbReference>
<sequence length="222" mass="24278">MEINADFTKPVVIDTDQLEWRPSPMKGVERRMLDRIGGEVARATSIVRYAPGSRFSAHTHDGGEEFIVLDGVFQDEHGDYPAGTYVRNPPTTSHVPGSAEGCTIFVKLWQFDPADRTQFSKNMEAELGAPVEGVSTSLLHEDERETVTYRKLEPGATLTSDATGGIEVLVLDGDVTVNNNALGRNAWLRLPDGEALSATAGAQEAKIWMKTGHLRFVRAPGR</sequence>
<keyword evidence="3" id="KW-1185">Reference proteome</keyword>
<evidence type="ECO:0000313" key="2">
    <source>
        <dbReference type="EMBL" id="PAU82393.1"/>
    </source>
</evidence>
<dbReference type="Pfam" id="PF12973">
    <property type="entry name" value="Cupin_7"/>
    <property type="match status" value="1"/>
</dbReference>
<dbReference type="OrthoDB" id="9801227at2"/>
<reference evidence="2 3" key="1">
    <citation type="submission" date="2017-08" db="EMBL/GenBank/DDBJ databases">
        <title>Halovibrio sewagensis sp. nov., isolated from wastewater of high salinity.</title>
        <authorList>
            <person name="Dong X."/>
            <person name="Zhang G."/>
        </authorList>
    </citation>
    <scope>NUCLEOTIDE SEQUENCE [LARGE SCALE GENOMIC DNA]</scope>
    <source>
        <strain evidence="2 3">YL5-2</strain>
    </source>
</reference>
<proteinExistence type="predicted"/>
<gene>
    <name evidence="2" type="ORF">CK501_04435</name>
</gene>
<comment type="caution">
    <text evidence="2">The sequence shown here is derived from an EMBL/GenBank/DDBJ whole genome shotgun (WGS) entry which is preliminary data.</text>
</comment>